<dbReference type="GO" id="GO:0017171">
    <property type="term" value="F:serine hydrolase activity"/>
    <property type="evidence" value="ECO:0007669"/>
    <property type="project" value="TreeGrafter"/>
</dbReference>
<dbReference type="Pfam" id="PF00561">
    <property type="entry name" value="Abhydrolase_1"/>
    <property type="match status" value="1"/>
</dbReference>
<dbReference type="EMBL" id="VUOC01000004">
    <property type="protein sequence ID" value="KAA2238840.1"/>
    <property type="molecule type" value="Genomic_DNA"/>
</dbReference>
<dbReference type="InterPro" id="IPR000073">
    <property type="entry name" value="AB_hydrolase_1"/>
</dbReference>
<evidence type="ECO:0000313" key="3">
    <source>
        <dbReference type="Proteomes" id="UP000324611"/>
    </source>
</evidence>
<accession>A0A5B2VJT3</accession>
<keyword evidence="2" id="KW-0378">Hydrolase</keyword>
<evidence type="ECO:0000313" key="2">
    <source>
        <dbReference type="EMBL" id="KAA2238840.1"/>
    </source>
</evidence>
<dbReference type="PANTHER" id="PTHR46331">
    <property type="entry name" value="VALACYCLOVIR HYDROLASE"/>
    <property type="match status" value="1"/>
</dbReference>
<comment type="caution">
    <text evidence="2">The sequence shown here is derived from an EMBL/GenBank/DDBJ whole genome shotgun (WGS) entry which is preliminary data.</text>
</comment>
<gene>
    <name evidence="2" type="ORF">F0L74_21740</name>
</gene>
<reference evidence="2 3" key="1">
    <citation type="submission" date="2019-09" db="EMBL/GenBank/DDBJ databases">
        <title>Chitinophaga ginsengihumi sp. nov., isolated from soil of ginseng rhizosphere.</title>
        <authorList>
            <person name="Lee J."/>
        </authorList>
    </citation>
    <scope>NUCLEOTIDE SEQUENCE [LARGE SCALE GENOMIC DNA]</scope>
    <source>
        <strain evidence="2 3">BN140078</strain>
    </source>
</reference>
<protein>
    <submittedName>
        <fullName evidence="2">Alpha/beta hydrolase</fullName>
    </submittedName>
</protein>
<dbReference type="InterPro" id="IPR029058">
    <property type="entry name" value="AB_hydrolase_fold"/>
</dbReference>
<dbReference type="Proteomes" id="UP000324611">
    <property type="component" value="Unassembled WGS sequence"/>
</dbReference>
<organism evidence="2 3">
    <name type="scientific">Chitinophaga agrisoli</name>
    <dbReference type="NCBI Taxonomy" id="2607653"/>
    <lineage>
        <taxon>Bacteria</taxon>
        <taxon>Pseudomonadati</taxon>
        <taxon>Bacteroidota</taxon>
        <taxon>Chitinophagia</taxon>
        <taxon>Chitinophagales</taxon>
        <taxon>Chitinophagaceae</taxon>
        <taxon>Chitinophaga</taxon>
    </lineage>
</organism>
<dbReference type="SUPFAM" id="SSF53474">
    <property type="entry name" value="alpha/beta-Hydrolases"/>
    <property type="match status" value="1"/>
</dbReference>
<dbReference type="RefSeq" id="WP_149840019.1">
    <property type="nucleotide sequence ID" value="NZ_VUOC01000004.1"/>
</dbReference>
<name>A0A5B2VJT3_9BACT</name>
<sequence length="221" mass="24559">MQQRLSLLLLQLFVFTALYGQDINYGNNPAAGKYVPVNGIQMYCEVYGAGRPLVLMHGNGGSIRTQKNRIIFFQQYFKVIAIDSRSQGKSLDPAGKSLTYEQMANDIKVLLDSLQVDSAYVWGQSDGGILGLILASEYPVKVAKLATFGANIFPGKKAVYPEIVNMIKDTLKTTTDFQTRKLNELMDRQPHITTAALRRIAAPTLIMAGNRDARRHAFWGL</sequence>
<dbReference type="Gene3D" id="3.40.50.1820">
    <property type="entry name" value="alpha/beta hydrolase"/>
    <property type="match status" value="1"/>
</dbReference>
<dbReference type="AlphaFoldDB" id="A0A5B2VJT3"/>
<proteinExistence type="predicted"/>
<evidence type="ECO:0000259" key="1">
    <source>
        <dbReference type="Pfam" id="PF00561"/>
    </source>
</evidence>
<reference evidence="2 3" key="2">
    <citation type="submission" date="2019-09" db="EMBL/GenBank/DDBJ databases">
        <authorList>
            <person name="Jin C."/>
        </authorList>
    </citation>
    <scope>NUCLEOTIDE SEQUENCE [LARGE SCALE GENOMIC DNA]</scope>
    <source>
        <strain evidence="2 3">BN140078</strain>
    </source>
</reference>
<dbReference type="PANTHER" id="PTHR46331:SF2">
    <property type="entry name" value="VALACYCLOVIR HYDROLASE"/>
    <property type="match status" value="1"/>
</dbReference>
<feature type="domain" description="AB hydrolase-1" evidence="1">
    <location>
        <begin position="52"/>
        <end position="165"/>
    </location>
</feature>
<keyword evidence="3" id="KW-1185">Reference proteome</keyword>